<dbReference type="GO" id="GO:0016020">
    <property type="term" value="C:membrane"/>
    <property type="evidence" value="ECO:0007669"/>
    <property type="project" value="UniProtKB-SubCell"/>
</dbReference>
<dbReference type="PANTHER" id="PTHR13002">
    <property type="entry name" value="C3ORF1 PROTEIN-RELATED"/>
    <property type="match status" value="1"/>
</dbReference>
<evidence type="ECO:0000313" key="9">
    <source>
        <dbReference type="Proteomes" id="UP000494165"/>
    </source>
</evidence>
<evidence type="ECO:0000313" key="8">
    <source>
        <dbReference type="EMBL" id="CAB3375583.1"/>
    </source>
</evidence>
<evidence type="ECO:0000256" key="2">
    <source>
        <dbReference type="ARBA" id="ARBA00008444"/>
    </source>
</evidence>
<organism evidence="8 9">
    <name type="scientific">Cloeon dipterum</name>
    <dbReference type="NCBI Taxonomy" id="197152"/>
    <lineage>
        <taxon>Eukaryota</taxon>
        <taxon>Metazoa</taxon>
        <taxon>Ecdysozoa</taxon>
        <taxon>Arthropoda</taxon>
        <taxon>Hexapoda</taxon>
        <taxon>Insecta</taxon>
        <taxon>Pterygota</taxon>
        <taxon>Palaeoptera</taxon>
        <taxon>Ephemeroptera</taxon>
        <taxon>Pisciforma</taxon>
        <taxon>Baetidae</taxon>
        <taxon>Cloeon</taxon>
    </lineage>
</organism>
<dbReference type="Pfam" id="PF02466">
    <property type="entry name" value="Tim17"/>
    <property type="match status" value="1"/>
</dbReference>
<dbReference type="OrthoDB" id="5826189at2759"/>
<comment type="similarity">
    <text evidence="2">Belongs to the Tim17/Tim22/Tim23 family.</text>
</comment>
<protein>
    <recommendedName>
        <fullName evidence="6">Complex I assembly factor TIMMDC1, mitochondrial</fullName>
    </recommendedName>
    <alternativeName>
        <fullName evidence="7">Translocase of inner mitochondrial membrane domain-containing protein 1</fullName>
    </alternativeName>
</protein>
<evidence type="ECO:0000256" key="4">
    <source>
        <dbReference type="ARBA" id="ARBA00022989"/>
    </source>
</evidence>
<comment type="caution">
    <text evidence="8">The sequence shown here is derived from an EMBL/GenBank/DDBJ whole genome shotgun (WGS) entry which is preliminary data.</text>
</comment>
<proteinExistence type="inferred from homology"/>
<dbReference type="Proteomes" id="UP000494165">
    <property type="component" value="Unassembled WGS sequence"/>
</dbReference>
<reference evidence="8 9" key="1">
    <citation type="submission" date="2020-04" db="EMBL/GenBank/DDBJ databases">
        <authorList>
            <person name="Alioto T."/>
            <person name="Alioto T."/>
            <person name="Gomez Garrido J."/>
        </authorList>
    </citation>
    <scope>NUCLEOTIDE SEQUENCE [LARGE SCALE GENOMIC DNA]</scope>
</reference>
<dbReference type="GO" id="GO:0032981">
    <property type="term" value="P:mitochondrial respiratory chain complex I assembly"/>
    <property type="evidence" value="ECO:0007669"/>
    <property type="project" value="InterPro"/>
</dbReference>
<gene>
    <name evidence="8" type="ORF">CLODIP_2_CD14951</name>
</gene>
<keyword evidence="3" id="KW-0812">Transmembrane</keyword>
<keyword evidence="4" id="KW-1133">Transmembrane helix</keyword>
<dbReference type="GO" id="GO:0005739">
    <property type="term" value="C:mitochondrion"/>
    <property type="evidence" value="ECO:0007669"/>
    <property type="project" value="TreeGrafter"/>
</dbReference>
<evidence type="ECO:0000256" key="3">
    <source>
        <dbReference type="ARBA" id="ARBA00022692"/>
    </source>
</evidence>
<accession>A0A8S1DCP0</accession>
<keyword evidence="9" id="KW-1185">Reference proteome</keyword>
<keyword evidence="5" id="KW-0472">Membrane</keyword>
<evidence type="ECO:0000256" key="1">
    <source>
        <dbReference type="ARBA" id="ARBA00004141"/>
    </source>
</evidence>
<name>A0A8S1DCP0_9INSE</name>
<evidence type="ECO:0000256" key="5">
    <source>
        <dbReference type="ARBA" id="ARBA00023136"/>
    </source>
</evidence>
<sequence>MSWSERFLAPRDDVDVPEESKTLKKQLETYVKERGTLTPKERLYTMYSVDEFGNYSPELTSIIDLSLASFCGGAVVGGFIHSRAAHIFWMENNKATAFVDHVAAKRSLQDSIVKGMYKGGLMWGWRTAAFCGMYQAVATTAAVYRGKFGIIEHTLGGCAAGALYKANLGLRGITVGCILGGVLGTMAGACSSAICYLTGTDLDHIRYYQHQWKLREEEKKREKIKLDSGATDRVKGELAKNFAP</sequence>
<dbReference type="AlphaFoldDB" id="A0A8S1DCP0"/>
<comment type="subcellular location">
    <subcellularLocation>
        <location evidence="1">Membrane</location>
        <topology evidence="1">Multi-pass membrane protein</topology>
    </subcellularLocation>
</comment>
<evidence type="ECO:0000256" key="7">
    <source>
        <dbReference type="ARBA" id="ARBA00041344"/>
    </source>
</evidence>
<dbReference type="InterPro" id="IPR055299">
    <property type="entry name" value="TIMMDC1"/>
</dbReference>
<evidence type="ECO:0000256" key="6">
    <source>
        <dbReference type="ARBA" id="ARBA00040778"/>
    </source>
</evidence>
<dbReference type="EMBL" id="CADEPI010000114">
    <property type="protein sequence ID" value="CAB3375583.1"/>
    <property type="molecule type" value="Genomic_DNA"/>
</dbReference>
<dbReference type="PANTHER" id="PTHR13002:SF1">
    <property type="entry name" value="COMPLEX I ASSEMBLY FACTOR TIMMDC1, MITOCHONDRIAL"/>
    <property type="match status" value="1"/>
</dbReference>